<dbReference type="Proteomes" id="UP001215216">
    <property type="component" value="Chromosome"/>
</dbReference>
<keyword evidence="3 5" id="KW-0819">tRNA processing</keyword>
<evidence type="ECO:0000259" key="7">
    <source>
        <dbReference type="Pfam" id="PF16198"/>
    </source>
</evidence>
<dbReference type="NCBIfam" id="TIGR00431">
    <property type="entry name" value="TruB"/>
    <property type="match status" value="1"/>
</dbReference>
<evidence type="ECO:0000313" key="9">
    <source>
        <dbReference type="Proteomes" id="UP001215216"/>
    </source>
</evidence>
<dbReference type="PANTHER" id="PTHR13767">
    <property type="entry name" value="TRNA-PSEUDOURIDINE SYNTHASE"/>
    <property type="match status" value="1"/>
</dbReference>
<dbReference type="HAMAP" id="MF_01080">
    <property type="entry name" value="TruB_bact"/>
    <property type="match status" value="1"/>
</dbReference>
<keyword evidence="9" id="KW-1185">Reference proteome</keyword>
<dbReference type="Pfam" id="PF16198">
    <property type="entry name" value="TruB_C_2"/>
    <property type="match status" value="1"/>
</dbReference>
<dbReference type="GO" id="GO:0160148">
    <property type="term" value="F:tRNA pseudouridine(55) synthase activity"/>
    <property type="evidence" value="ECO:0007669"/>
    <property type="project" value="UniProtKB-EC"/>
</dbReference>
<comment type="similarity">
    <text evidence="2 5">Belongs to the pseudouridine synthase TruB family. Type 1 subfamily.</text>
</comment>
<accession>A0ABY8G0V8</accession>
<dbReference type="InterPro" id="IPR020103">
    <property type="entry name" value="PsdUridine_synth_cat_dom_sf"/>
</dbReference>
<dbReference type="SUPFAM" id="SSF55120">
    <property type="entry name" value="Pseudouridine synthase"/>
    <property type="match status" value="1"/>
</dbReference>
<feature type="domain" description="Pseudouridine synthase II N-terminal" evidence="6">
    <location>
        <begin position="43"/>
        <end position="204"/>
    </location>
</feature>
<dbReference type="InterPro" id="IPR014780">
    <property type="entry name" value="tRNA_psdUridine_synth_TruB"/>
</dbReference>
<dbReference type="Gene3D" id="3.30.2350.10">
    <property type="entry name" value="Pseudouridine synthase"/>
    <property type="match status" value="1"/>
</dbReference>
<keyword evidence="4 5" id="KW-0413">Isomerase</keyword>
<evidence type="ECO:0000256" key="1">
    <source>
        <dbReference type="ARBA" id="ARBA00000385"/>
    </source>
</evidence>
<reference evidence="8 9" key="1">
    <citation type="submission" date="2023-03" db="EMBL/GenBank/DDBJ databases">
        <title>Complete genome of Arcanobacterium canis strain DSM 25104 isolated in 2010 from a canine otitis externa in Germany.</title>
        <authorList>
            <person name="Borowiak M."/>
            <person name="Kreitlow A."/>
            <person name="Malorny B."/>
            <person name="Laemmler C."/>
            <person name="Prenger-Berninghoff E."/>
            <person name="Ploetz M."/>
            <person name="Abdulmawjood A."/>
        </authorList>
    </citation>
    <scope>NUCLEOTIDE SEQUENCE [LARGE SCALE GENOMIC DNA]</scope>
    <source>
        <strain evidence="8 9">DSM 25104</strain>
    </source>
</reference>
<proteinExistence type="inferred from homology"/>
<comment type="function">
    <text evidence="5">Responsible for synthesis of pseudouridine from uracil-55 in the psi GC loop of transfer RNAs.</text>
</comment>
<evidence type="ECO:0000256" key="5">
    <source>
        <dbReference type="HAMAP-Rule" id="MF_01080"/>
    </source>
</evidence>
<dbReference type="PANTHER" id="PTHR13767:SF2">
    <property type="entry name" value="PSEUDOURIDYLATE SYNTHASE TRUB1"/>
    <property type="match status" value="1"/>
</dbReference>
<dbReference type="Pfam" id="PF01509">
    <property type="entry name" value="TruB_N"/>
    <property type="match status" value="1"/>
</dbReference>
<dbReference type="CDD" id="cd02573">
    <property type="entry name" value="PseudoU_synth_EcTruB"/>
    <property type="match status" value="1"/>
</dbReference>
<organism evidence="8 9">
    <name type="scientific">Arcanobacterium canis</name>
    <dbReference type="NCBI Taxonomy" id="999183"/>
    <lineage>
        <taxon>Bacteria</taxon>
        <taxon>Bacillati</taxon>
        <taxon>Actinomycetota</taxon>
        <taxon>Actinomycetes</taxon>
        <taxon>Actinomycetales</taxon>
        <taxon>Actinomycetaceae</taxon>
        <taxon>Arcanobacterium</taxon>
    </lineage>
</organism>
<feature type="active site" description="Nucleophile" evidence="5">
    <location>
        <position position="58"/>
    </location>
</feature>
<evidence type="ECO:0000313" key="8">
    <source>
        <dbReference type="EMBL" id="WFM82841.1"/>
    </source>
</evidence>
<dbReference type="InterPro" id="IPR002501">
    <property type="entry name" value="PsdUridine_synth_N"/>
</dbReference>
<name>A0ABY8G0V8_9ACTO</name>
<evidence type="ECO:0000259" key="6">
    <source>
        <dbReference type="Pfam" id="PF01509"/>
    </source>
</evidence>
<dbReference type="EC" id="5.4.99.25" evidence="5"/>
<comment type="catalytic activity">
    <reaction evidence="1 5">
        <text>uridine(55) in tRNA = pseudouridine(55) in tRNA</text>
        <dbReference type="Rhea" id="RHEA:42532"/>
        <dbReference type="Rhea" id="RHEA-COMP:10101"/>
        <dbReference type="Rhea" id="RHEA-COMP:10102"/>
        <dbReference type="ChEBI" id="CHEBI:65314"/>
        <dbReference type="ChEBI" id="CHEBI:65315"/>
        <dbReference type="EC" id="5.4.99.25"/>
    </reaction>
</comment>
<protein>
    <recommendedName>
        <fullName evidence="5">tRNA pseudouridine synthase B</fullName>
        <ecNumber evidence="5">5.4.99.25</ecNumber>
    </recommendedName>
    <alternativeName>
        <fullName evidence="5">tRNA pseudouridine(55) synthase</fullName>
        <shortName evidence="5">Psi55 synthase</shortName>
    </alternativeName>
    <alternativeName>
        <fullName evidence="5">tRNA pseudouridylate synthase</fullName>
    </alternativeName>
    <alternativeName>
        <fullName evidence="5">tRNA-uridine isomerase</fullName>
    </alternativeName>
</protein>
<gene>
    <name evidence="5 8" type="primary">truB</name>
    <name evidence="8" type="ORF">P7079_05395</name>
</gene>
<sequence length="328" mass="35122">MRTERRQMPWGDLPRATQVAPDGIVLIDKPSGVTSHDVVGAVRRLAGTRKVGHAGTLDPMATGLLVIGIGRATKLLTYITGHDKTYETRIAFGATTSSEDADGTVGEWHSTEGLTLGAVDTAMADLTGDILQRPSSVSAIKIDGKRAHELMREGIDVQIPARRVHIAEFARTSELTESMFSDVSGEYRIMEMEAVASVSSGTYIRALGRDLGEALGVGAHLRMLRRTRVGAWNITQAQTIEHLAEYVAGGETIPCLGIDDVCADVFDVIEISEAEAVLLGRGQFINQRSASSWPAVAVHEGHAIALVSPRAGKLKPDLQIRIAAPSVQ</sequence>
<dbReference type="EMBL" id="CP121208">
    <property type="protein sequence ID" value="WFM82841.1"/>
    <property type="molecule type" value="Genomic_DNA"/>
</dbReference>
<feature type="domain" description="tRNA pseudouridylate synthase B C-terminal" evidence="7">
    <location>
        <begin position="205"/>
        <end position="246"/>
    </location>
</feature>
<evidence type="ECO:0000256" key="2">
    <source>
        <dbReference type="ARBA" id="ARBA00005642"/>
    </source>
</evidence>
<dbReference type="InterPro" id="IPR032819">
    <property type="entry name" value="TruB_C"/>
</dbReference>
<evidence type="ECO:0000256" key="3">
    <source>
        <dbReference type="ARBA" id="ARBA00022694"/>
    </source>
</evidence>
<dbReference type="RefSeq" id="WP_278012267.1">
    <property type="nucleotide sequence ID" value="NZ_CP121208.1"/>
</dbReference>
<evidence type="ECO:0000256" key="4">
    <source>
        <dbReference type="ARBA" id="ARBA00023235"/>
    </source>
</evidence>